<evidence type="ECO:0000256" key="3">
    <source>
        <dbReference type="ARBA" id="ARBA00022448"/>
    </source>
</evidence>
<comment type="caution">
    <text evidence="12">The sequence shown here is derived from an EMBL/GenBank/DDBJ whole genome shotgun (WGS) entry which is preliminary data.</text>
</comment>
<evidence type="ECO:0000256" key="8">
    <source>
        <dbReference type="ARBA" id="ARBA00022989"/>
    </source>
</evidence>
<evidence type="ECO:0000256" key="5">
    <source>
        <dbReference type="ARBA" id="ARBA00022519"/>
    </source>
</evidence>
<comment type="similarity">
    <text evidence="2">Belongs to the TonB family.</text>
</comment>
<keyword evidence="13" id="KW-1185">Reference proteome</keyword>
<name>A0ABR6XGX6_9BURK</name>
<protein>
    <submittedName>
        <fullName evidence="12">TonB family protein</fullName>
    </submittedName>
</protein>
<keyword evidence="8" id="KW-1133">Transmembrane helix</keyword>
<dbReference type="Pfam" id="PF03544">
    <property type="entry name" value="TonB_C"/>
    <property type="match status" value="1"/>
</dbReference>
<dbReference type="PANTHER" id="PTHR33446:SF2">
    <property type="entry name" value="PROTEIN TONB"/>
    <property type="match status" value="1"/>
</dbReference>
<dbReference type="Gene3D" id="3.30.1150.10">
    <property type="match status" value="2"/>
</dbReference>
<evidence type="ECO:0000256" key="10">
    <source>
        <dbReference type="SAM" id="SignalP"/>
    </source>
</evidence>
<proteinExistence type="inferred from homology"/>
<keyword evidence="3" id="KW-0813">Transport</keyword>
<keyword evidence="6" id="KW-0812">Transmembrane</keyword>
<reference evidence="12 13" key="1">
    <citation type="submission" date="2020-08" db="EMBL/GenBank/DDBJ databases">
        <title>Novel species isolated from subtropical streams in China.</title>
        <authorList>
            <person name="Lu H."/>
        </authorList>
    </citation>
    <scope>NUCLEOTIDE SEQUENCE [LARGE SCALE GENOMIC DNA]</scope>
    <source>
        <strain evidence="12 13">CCTCC AB 2015119</strain>
    </source>
</reference>
<dbReference type="InterPro" id="IPR006260">
    <property type="entry name" value="TonB/TolA_C"/>
</dbReference>
<dbReference type="EMBL" id="JACOFT010000004">
    <property type="protein sequence ID" value="MBC3812163.1"/>
    <property type="molecule type" value="Genomic_DNA"/>
</dbReference>
<feature type="chain" id="PRO_5045440234" evidence="10">
    <location>
        <begin position="25"/>
        <end position="238"/>
    </location>
</feature>
<organism evidence="12 13">
    <name type="scientific">Undibacterium aquatile</name>
    <dbReference type="NCBI Taxonomy" id="1537398"/>
    <lineage>
        <taxon>Bacteria</taxon>
        <taxon>Pseudomonadati</taxon>
        <taxon>Pseudomonadota</taxon>
        <taxon>Betaproteobacteria</taxon>
        <taxon>Burkholderiales</taxon>
        <taxon>Oxalobacteraceae</taxon>
        <taxon>Undibacterium</taxon>
    </lineage>
</organism>
<keyword evidence="10" id="KW-0732">Signal</keyword>
<dbReference type="SUPFAM" id="SSF74653">
    <property type="entry name" value="TolA/TonB C-terminal domain"/>
    <property type="match status" value="2"/>
</dbReference>
<keyword evidence="5" id="KW-0997">Cell inner membrane</keyword>
<sequence length="238" mass="26084">MRQFSGAVLLWMLLQTLMSPAAIARDAVPAEPVAVSAPVAASATNVIADSVTPKINDMKIDIATACAIPTYPEAALRYGMQGDTMLKLMIDESGKIKAFQLVRSSGWKMLDLTVMNAIIGCQILPEGRWVPSETYTAYRWKFDQGYTSPAVLEAKTCKSSDKLRIADDRDNKNKDAGIVVGIYTSETGKVLDAKVQWGSDDEQLDQESLRIARSCEFMPAERSGKRIRNAGSLRFVAK</sequence>
<comment type="subcellular location">
    <subcellularLocation>
        <location evidence="1">Cell inner membrane</location>
        <topology evidence="1">Single-pass membrane protein</topology>
        <orientation evidence="1">Periplasmic side</orientation>
    </subcellularLocation>
</comment>
<dbReference type="Proteomes" id="UP000637632">
    <property type="component" value="Unassembled WGS sequence"/>
</dbReference>
<keyword evidence="7" id="KW-0653">Protein transport</keyword>
<evidence type="ECO:0000256" key="2">
    <source>
        <dbReference type="ARBA" id="ARBA00006555"/>
    </source>
</evidence>
<evidence type="ECO:0000256" key="4">
    <source>
        <dbReference type="ARBA" id="ARBA00022475"/>
    </source>
</evidence>
<dbReference type="PROSITE" id="PS52015">
    <property type="entry name" value="TONB_CTD"/>
    <property type="match status" value="1"/>
</dbReference>
<keyword evidence="9" id="KW-0472">Membrane</keyword>
<evidence type="ECO:0000313" key="12">
    <source>
        <dbReference type="EMBL" id="MBC3812163.1"/>
    </source>
</evidence>
<dbReference type="InterPro" id="IPR037682">
    <property type="entry name" value="TonB_C"/>
</dbReference>
<evidence type="ECO:0000256" key="1">
    <source>
        <dbReference type="ARBA" id="ARBA00004383"/>
    </source>
</evidence>
<gene>
    <name evidence="12" type="ORF">H8K26_11980</name>
</gene>
<evidence type="ECO:0000256" key="6">
    <source>
        <dbReference type="ARBA" id="ARBA00022692"/>
    </source>
</evidence>
<accession>A0ABR6XGX6</accession>
<dbReference type="NCBIfam" id="TIGR01352">
    <property type="entry name" value="tonB_Cterm"/>
    <property type="match status" value="1"/>
</dbReference>
<evidence type="ECO:0000256" key="9">
    <source>
        <dbReference type="ARBA" id="ARBA00023136"/>
    </source>
</evidence>
<dbReference type="PANTHER" id="PTHR33446">
    <property type="entry name" value="PROTEIN TONB-RELATED"/>
    <property type="match status" value="1"/>
</dbReference>
<evidence type="ECO:0000256" key="7">
    <source>
        <dbReference type="ARBA" id="ARBA00022927"/>
    </source>
</evidence>
<feature type="signal peptide" evidence="10">
    <location>
        <begin position="1"/>
        <end position="24"/>
    </location>
</feature>
<keyword evidence="4" id="KW-1003">Cell membrane</keyword>
<feature type="domain" description="TonB C-terminal" evidence="11">
    <location>
        <begin position="56"/>
        <end position="149"/>
    </location>
</feature>
<evidence type="ECO:0000313" key="13">
    <source>
        <dbReference type="Proteomes" id="UP000637632"/>
    </source>
</evidence>
<dbReference type="InterPro" id="IPR051045">
    <property type="entry name" value="TonB-dependent_transducer"/>
</dbReference>
<dbReference type="RefSeq" id="WP_190479803.1">
    <property type="nucleotide sequence ID" value="NZ_JACOFT010000004.1"/>
</dbReference>
<evidence type="ECO:0000259" key="11">
    <source>
        <dbReference type="PROSITE" id="PS52015"/>
    </source>
</evidence>